<keyword evidence="1" id="KW-0808">Transferase</keyword>
<dbReference type="Proteomes" id="UP000315423">
    <property type="component" value="Unassembled WGS sequence"/>
</dbReference>
<evidence type="ECO:0000313" key="2">
    <source>
        <dbReference type="Proteomes" id="UP000315423"/>
    </source>
</evidence>
<protein>
    <submittedName>
        <fullName evidence="1">Nucleotidyl transferase</fullName>
    </submittedName>
</protein>
<gene>
    <name evidence="1" type="ORF">C5S46_01830</name>
</gene>
<dbReference type="EMBL" id="QYBA01000060">
    <property type="protein sequence ID" value="TKY92210.1"/>
    <property type="molecule type" value="Genomic_DNA"/>
</dbReference>
<comment type="caution">
    <text evidence="1">The sequence shown here is derived from an EMBL/GenBank/DDBJ whole genome shotgun (WGS) entry which is preliminary data.</text>
</comment>
<proteinExistence type="predicted"/>
<name>A0AC61SCI4_9EURY</name>
<evidence type="ECO:0000313" key="1">
    <source>
        <dbReference type="EMBL" id="TKY92210.1"/>
    </source>
</evidence>
<sequence>MKVIIPAAGTGTRLFPHTHTKPKPMVYIAGKPIIGHILDRMIDLRPEEVILVVGYRKDQVISYVNEHYKDVFNIKYVDQQKRLGLGHSIYLTRDIVSDSRIMIALGDMIFKSGYMDFYEQYSNNGCCAGSIGVREVDDPQKYGIVELIPSSDYIKKLEEKPEHPTSNLGISGVYFIQETPVLFEVLDWMITNDIRTRNEYQLTDALEEMIKRGSKFKTFTVSSWYDCGHAESLLATNRVLLDEKDDVNNTHEIIDSVLIRPVAIGKNVKIKNSVIGPYTSIARDTNITNSIISNSVIGSRTHISKINLQSSIIGDDANLAGKHNSLNIGDSSSIEF</sequence>
<reference evidence="1" key="1">
    <citation type="submission" date="2018-09" db="EMBL/GenBank/DDBJ databases">
        <title>A genomic encyclopedia of anaerobic methanotrophic archaea.</title>
        <authorList>
            <person name="Skennerton C.T."/>
            <person name="Chadwick G.L."/>
            <person name="Laso-Perez R."/>
            <person name="Leu A.O."/>
            <person name="Speth D.R."/>
            <person name="Yu H."/>
            <person name="Morgan-Lang C."/>
            <person name="Hatzenpichler R."/>
            <person name="Goudeau D."/>
            <person name="Malmstrom R."/>
            <person name="Woyke T."/>
            <person name="Hallam S."/>
            <person name="Tyson G.W."/>
            <person name="Wegener G."/>
            <person name="Boetius A."/>
            <person name="Orphan V.J."/>
        </authorList>
    </citation>
    <scope>NUCLEOTIDE SEQUENCE</scope>
    <source>
        <strain evidence="1">CONS3730D10UFb2</strain>
    </source>
</reference>
<organism evidence="1 2">
    <name type="scientific">Candidatus Methanomarinus sp</name>
    <dbReference type="NCBI Taxonomy" id="3386244"/>
    <lineage>
        <taxon>Archaea</taxon>
        <taxon>Methanobacteriati</taxon>
        <taxon>Methanobacteriota</taxon>
        <taxon>Stenosarchaea group</taxon>
        <taxon>Methanomicrobia</taxon>
        <taxon>Methanosarcinales</taxon>
        <taxon>ANME-2 cluster</taxon>
        <taxon>Candidatus Methanocomedenaceae</taxon>
        <taxon>Candidatus Methanomarinus</taxon>
    </lineage>
</organism>
<accession>A0AC61SCI4</accession>